<dbReference type="EMBL" id="GBXM01080954">
    <property type="protein sequence ID" value="JAH27623.1"/>
    <property type="molecule type" value="Transcribed_RNA"/>
</dbReference>
<name>A0A0E9RGY8_ANGAN</name>
<protein>
    <submittedName>
        <fullName evidence="1">Uncharacterized protein</fullName>
    </submittedName>
</protein>
<organism evidence="1">
    <name type="scientific">Anguilla anguilla</name>
    <name type="common">European freshwater eel</name>
    <name type="synonym">Muraena anguilla</name>
    <dbReference type="NCBI Taxonomy" id="7936"/>
    <lineage>
        <taxon>Eukaryota</taxon>
        <taxon>Metazoa</taxon>
        <taxon>Chordata</taxon>
        <taxon>Craniata</taxon>
        <taxon>Vertebrata</taxon>
        <taxon>Euteleostomi</taxon>
        <taxon>Actinopterygii</taxon>
        <taxon>Neopterygii</taxon>
        <taxon>Teleostei</taxon>
        <taxon>Anguilliformes</taxon>
        <taxon>Anguillidae</taxon>
        <taxon>Anguilla</taxon>
    </lineage>
</organism>
<accession>A0A0E9RGY8</accession>
<proteinExistence type="predicted"/>
<evidence type="ECO:0000313" key="1">
    <source>
        <dbReference type="EMBL" id="JAH27623.1"/>
    </source>
</evidence>
<sequence length="49" mass="5523">MKTRVLTKTFPCNKVICTTQSLPTRIISLLAYIKRCTTPFKGQTVSVAY</sequence>
<reference evidence="1" key="2">
    <citation type="journal article" date="2015" name="Fish Shellfish Immunol.">
        <title>Early steps in the European eel (Anguilla anguilla)-Vibrio vulnificus interaction in the gills: Role of the RtxA13 toxin.</title>
        <authorList>
            <person name="Callol A."/>
            <person name="Pajuelo D."/>
            <person name="Ebbesson L."/>
            <person name="Teles M."/>
            <person name="MacKenzie S."/>
            <person name="Amaro C."/>
        </authorList>
    </citation>
    <scope>NUCLEOTIDE SEQUENCE</scope>
</reference>
<dbReference type="AlphaFoldDB" id="A0A0E9RGY8"/>
<dbReference type="EMBL" id="GBXM01101725">
    <property type="protein sequence ID" value="JAH06852.1"/>
    <property type="molecule type" value="Transcribed_RNA"/>
</dbReference>
<reference evidence="1" key="1">
    <citation type="submission" date="2014-11" db="EMBL/GenBank/DDBJ databases">
        <authorList>
            <person name="Amaro Gonzalez C."/>
        </authorList>
    </citation>
    <scope>NUCLEOTIDE SEQUENCE</scope>
</reference>